<name>A0A060RLN4_9STRE</name>
<proteinExistence type="predicted"/>
<protein>
    <submittedName>
        <fullName evidence="1">Uncharacterized protein</fullName>
    </submittedName>
</protein>
<accession>A0A060RLN4</accession>
<evidence type="ECO:0000313" key="2">
    <source>
        <dbReference type="Proteomes" id="UP000027584"/>
    </source>
</evidence>
<organism evidence="1 2">
    <name type="scientific">Streptococcus gallolyticus</name>
    <dbReference type="NCBI Taxonomy" id="315405"/>
    <lineage>
        <taxon>Bacteria</taxon>
        <taxon>Bacillati</taxon>
        <taxon>Bacillota</taxon>
        <taxon>Bacilli</taxon>
        <taxon>Lactobacillales</taxon>
        <taxon>Streptococcaceae</taxon>
        <taxon>Streptococcus</taxon>
    </lineage>
</organism>
<reference evidence="1 2" key="1">
    <citation type="submission" date="2014-02" db="EMBL/GenBank/DDBJ databases">
        <authorList>
            <person name="Manrique M."/>
        </authorList>
    </citation>
    <scope>NUCLEOTIDE SEQUENCE [LARGE SCALE GENOMIC DNA]</scope>
    <source>
        <strain evidence="1 2">LMG17956</strain>
    </source>
</reference>
<gene>
    <name evidence="1" type="ORF">BN963_SGAL_02366</name>
</gene>
<sequence>MKYIIFSFAEGDYLYDDNGKLLIFESQGLAFQYMQTHYHKPLPKHKTKKIMNYPKYYQAPFKCHKVC</sequence>
<dbReference type="EMBL" id="CCBC010000219">
    <property type="protein sequence ID" value="CDO19145.1"/>
    <property type="molecule type" value="Genomic_DNA"/>
</dbReference>
<evidence type="ECO:0000313" key="1">
    <source>
        <dbReference type="EMBL" id="CDO19145.1"/>
    </source>
</evidence>
<comment type="caution">
    <text evidence="1">The sequence shown here is derived from an EMBL/GenBank/DDBJ whole genome shotgun (WGS) entry which is preliminary data.</text>
</comment>
<reference evidence="1 2" key="2">
    <citation type="submission" date="2014-05" db="EMBL/GenBank/DDBJ databases">
        <title>Genome sequence of Streptococcus gallolyticus.</title>
        <authorList>
            <person name="Del Campo R."/>
        </authorList>
    </citation>
    <scope>NUCLEOTIDE SEQUENCE [LARGE SCALE GENOMIC DNA]</scope>
    <source>
        <strain evidence="1 2">LMG17956</strain>
    </source>
</reference>
<dbReference type="Proteomes" id="UP000027584">
    <property type="component" value="Unassembled WGS sequence"/>
</dbReference>
<dbReference type="AlphaFoldDB" id="A0A060RLN4"/>